<evidence type="ECO:0000313" key="1">
    <source>
        <dbReference type="EMBL" id="MFE9601665.1"/>
    </source>
</evidence>
<accession>A0ABW6M697</accession>
<comment type="caution">
    <text evidence="1">The sequence shown here is derived from an EMBL/GenBank/DDBJ whole genome shotgun (WGS) entry which is preliminary data.</text>
</comment>
<protein>
    <recommendedName>
        <fullName evidence="3">Tetratricopeptide repeat protein</fullName>
    </recommendedName>
</protein>
<evidence type="ECO:0000313" key="2">
    <source>
        <dbReference type="Proteomes" id="UP001601303"/>
    </source>
</evidence>
<reference evidence="1 2" key="1">
    <citation type="submission" date="2024-10" db="EMBL/GenBank/DDBJ databases">
        <title>The Natural Products Discovery Center: Release of the First 8490 Sequenced Strains for Exploring Actinobacteria Biosynthetic Diversity.</title>
        <authorList>
            <person name="Kalkreuter E."/>
            <person name="Kautsar S.A."/>
            <person name="Yang D."/>
            <person name="Bader C.D."/>
            <person name="Teijaro C.N."/>
            <person name="Fluegel L."/>
            <person name="Davis C.M."/>
            <person name="Simpson J.R."/>
            <person name="Lauterbach L."/>
            <person name="Steele A.D."/>
            <person name="Gui C."/>
            <person name="Meng S."/>
            <person name="Li G."/>
            <person name="Viehrig K."/>
            <person name="Ye F."/>
            <person name="Su P."/>
            <person name="Kiefer A.F."/>
            <person name="Nichols A."/>
            <person name="Cepeda A.J."/>
            <person name="Yan W."/>
            <person name="Fan B."/>
            <person name="Jiang Y."/>
            <person name="Adhikari A."/>
            <person name="Zheng C.-J."/>
            <person name="Schuster L."/>
            <person name="Cowan T.M."/>
            <person name="Smanski M.J."/>
            <person name="Chevrette M.G."/>
            <person name="De Carvalho L.P.S."/>
            <person name="Shen B."/>
        </authorList>
    </citation>
    <scope>NUCLEOTIDE SEQUENCE [LARGE SCALE GENOMIC DNA]</scope>
    <source>
        <strain evidence="1 2">NPDC006488</strain>
    </source>
</reference>
<dbReference type="SUPFAM" id="SSF48452">
    <property type="entry name" value="TPR-like"/>
    <property type="match status" value="1"/>
</dbReference>
<sequence length="463" mass="50841">MRWGRTSRGQNSNDARRSQVALLEEQALSMFQQGRTAEAVPLQERAVELVHAVIATQGGAIPDDLVMLGSLQYGLGSSLRAVDRPDDALAALDAAEEAYGDVLDTGRRDMVQRITDVQVRRARTFQELGRVTDSILEMDSVVRAAVLAGPDGDVFEFELGLSRLLYTNALVLNQYGDPDLILSSADAVVRLITSNGLKVNTLEGGDRAYYIDMLRCAATIAMRGHAEQGRAEIAASAGRIAVDTWAEVERSKFPQLIREMGEMPSMYRNSIVRAAACYGKLTEALGQRELSQRYRDFARGLDADVAGRTEQNWLGLGIGSITMGTALHRARNLLGVGQVPDEVLLLGGPDNTRSRFTTNQRCPRPQWATSARELARIVAPLAQHPQLVATLGLEAHLLYASSLAVAEDATAWHVANSRHWMYLLRDLVKAFEQAGDQAICQDLERWTDVTCEVINPFHDPHGH</sequence>
<keyword evidence="2" id="KW-1185">Reference proteome</keyword>
<dbReference type="RefSeq" id="WP_388109062.1">
    <property type="nucleotide sequence ID" value="NZ_JBIAHM010000008.1"/>
</dbReference>
<proteinExistence type="predicted"/>
<organism evidence="1 2">
    <name type="scientific">Streptomyces hokutonensis</name>
    <dbReference type="NCBI Taxonomy" id="1306990"/>
    <lineage>
        <taxon>Bacteria</taxon>
        <taxon>Bacillati</taxon>
        <taxon>Actinomycetota</taxon>
        <taxon>Actinomycetes</taxon>
        <taxon>Kitasatosporales</taxon>
        <taxon>Streptomycetaceae</taxon>
        <taxon>Streptomyces</taxon>
    </lineage>
</organism>
<dbReference type="Gene3D" id="1.25.40.10">
    <property type="entry name" value="Tetratricopeptide repeat domain"/>
    <property type="match status" value="1"/>
</dbReference>
<dbReference type="InterPro" id="IPR011990">
    <property type="entry name" value="TPR-like_helical_dom_sf"/>
</dbReference>
<evidence type="ECO:0008006" key="3">
    <source>
        <dbReference type="Google" id="ProtNLM"/>
    </source>
</evidence>
<dbReference type="EMBL" id="JBIAHM010000008">
    <property type="protein sequence ID" value="MFE9601665.1"/>
    <property type="molecule type" value="Genomic_DNA"/>
</dbReference>
<gene>
    <name evidence="1" type="ORF">ACFYNQ_24250</name>
</gene>
<dbReference type="Proteomes" id="UP001601303">
    <property type="component" value="Unassembled WGS sequence"/>
</dbReference>
<name>A0ABW6M697_9ACTN</name>